<organism evidence="3 4">
    <name type="scientific">Gonium pectorale</name>
    <name type="common">Green alga</name>
    <dbReference type="NCBI Taxonomy" id="33097"/>
    <lineage>
        <taxon>Eukaryota</taxon>
        <taxon>Viridiplantae</taxon>
        <taxon>Chlorophyta</taxon>
        <taxon>core chlorophytes</taxon>
        <taxon>Chlorophyceae</taxon>
        <taxon>CS clade</taxon>
        <taxon>Chlamydomonadales</taxon>
        <taxon>Volvocaceae</taxon>
        <taxon>Gonium</taxon>
    </lineage>
</organism>
<evidence type="ECO:0000259" key="2">
    <source>
        <dbReference type="Pfam" id="PF22456"/>
    </source>
</evidence>
<proteinExistence type="predicted"/>
<dbReference type="GO" id="GO:0043171">
    <property type="term" value="P:peptide catabolic process"/>
    <property type="evidence" value="ECO:0007669"/>
    <property type="project" value="TreeGrafter"/>
</dbReference>
<dbReference type="SUPFAM" id="SSF63411">
    <property type="entry name" value="LuxS/MPP-like metallohydrolase"/>
    <property type="match status" value="1"/>
</dbReference>
<dbReference type="GO" id="GO:0005739">
    <property type="term" value="C:mitochondrion"/>
    <property type="evidence" value="ECO:0007669"/>
    <property type="project" value="TreeGrafter"/>
</dbReference>
<keyword evidence="4" id="KW-1185">Reference proteome</keyword>
<feature type="domain" description="Coenzyme PQQ synthesis protein F-like C-terminal lobe" evidence="2">
    <location>
        <begin position="27"/>
        <end position="80"/>
    </location>
</feature>
<dbReference type="AlphaFoldDB" id="A0A150GZZ1"/>
<dbReference type="InterPro" id="IPR011249">
    <property type="entry name" value="Metalloenz_LuxS/M16"/>
</dbReference>
<sequence>MRFTPLRPLGPYGPYGPYGRAPHDGRPPAELRDRVAEWLAGFGGELRALPPDRLAAFKASLAERYSEPPRSLAEAARRAWQPVRYRSYDFGRRDRKAEALRALTLEDLVAFYERHVNPAAASARVLCCEIAGGAGPSAKAPRVNAAPAATAAAAARAAPPSGVAAPLPSAPSAPAAAAGWVAVHASDVAALHAALPYYCHSATLGVMRQLGAGSASAAQERGEGRGDETVAR</sequence>
<dbReference type="Gene3D" id="3.30.830.10">
    <property type="entry name" value="Metalloenzyme, LuxS/M16 peptidase-like"/>
    <property type="match status" value="1"/>
</dbReference>
<dbReference type="PANTHER" id="PTHR43690">
    <property type="entry name" value="NARDILYSIN"/>
    <property type="match status" value="1"/>
</dbReference>
<name>A0A150GZZ1_GONPE</name>
<accession>A0A150GZZ1</accession>
<dbReference type="GO" id="GO:0005829">
    <property type="term" value="C:cytosol"/>
    <property type="evidence" value="ECO:0007669"/>
    <property type="project" value="TreeGrafter"/>
</dbReference>
<dbReference type="PANTHER" id="PTHR43690:SF18">
    <property type="entry name" value="INSULIN-DEGRADING ENZYME-RELATED"/>
    <property type="match status" value="1"/>
</dbReference>
<evidence type="ECO:0000256" key="1">
    <source>
        <dbReference type="ARBA" id="ARBA00022723"/>
    </source>
</evidence>
<keyword evidence="1" id="KW-0479">Metal-binding</keyword>
<comment type="caution">
    <text evidence="3">The sequence shown here is derived from an EMBL/GenBank/DDBJ whole genome shotgun (WGS) entry which is preliminary data.</text>
</comment>
<dbReference type="Proteomes" id="UP000075714">
    <property type="component" value="Unassembled WGS sequence"/>
</dbReference>
<evidence type="ECO:0000313" key="4">
    <source>
        <dbReference type="Proteomes" id="UP000075714"/>
    </source>
</evidence>
<dbReference type="GO" id="GO:0051603">
    <property type="term" value="P:proteolysis involved in protein catabolic process"/>
    <property type="evidence" value="ECO:0007669"/>
    <property type="project" value="TreeGrafter"/>
</dbReference>
<dbReference type="InterPro" id="IPR054734">
    <property type="entry name" value="PqqF-like_C_4"/>
</dbReference>
<dbReference type="Pfam" id="PF22456">
    <property type="entry name" value="PqqF-like_C_4"/>
    <property type="match status" value="1"/>
</dbReference>
<gene>
    <name evidence="3" type="ORF">GPECTOR_3g511</name>
</gene>
<dbReference type="GO" id="GO:0046872">
    <property type="term" value="F:metal ion binding"/>
    <property type="evidence" value="ECO:0007669"/>
    <property type="project" value="UniProtKB-KW"/>
</dbReference>
<dbReference type="InterPro" id="IPR050626">
    <property type="entry name" value="Peptidase_M16"/>
</dbReference>
<dbReference type="EMBL" id="LSYV01000004">
    <property type="protein sequence ID" value="KXZ55385.1"/>
    <property type="molecule type" value="Genomic_DNA"/>
</dbReference>
<dbReference type="OrthoDB" id="952271at2759"/>
<evidence type="ECO:0000313" key="3">
    <source>
        <dbReference type="EMBL" id="KXZ55385.1"/>
    </source>
</evidence>
<reference evidence="4" key="1">
    <citation type="journal article" date="2016" name="Nat. Commun.">
        <title>The Gonium pectorale genome demonstrates co-option of cell cycle regulation during the evolution of multicellularity.</title>
        <authorList>
            <person name="Hanschen E.R."/>
            <person name="Marriage T.N."/>
            <person name="Ferris P.J."/>
            <person name="Hamaji T."/>
            <person name="Toyoda A."/>
            <person name="Fujiyama A."/>
            <person name="Neme R."/>
            <person name="Noguchi H."/>
            <person name="Minakuchi Y."/>
            <person name="Suzuki M."/>
            <person name="Kawai-Toyooka H."/>
            <person name="Smith D.R."/>
            <person name="Sparks H."/>
            <person name="Anderson J."/>
            <person name="Bakaric R."/>
            <person name="Luria V."/>
            <person name="Karger A."/>
            <person name="Kirschner M.W."/>
            <person name="Durand P.M."/>
            <person name="Michod R.E."/>
            <person name="Nozaki H."/>
            <person name="Olson B.J."/>
        </authorList>
    </citation>
    <scope>NUCLEOTIDE SEQUENCE [LARGE SCALE GENOMIC DNA]</scope>
    <source>
        <strain evidence="4">NIES-2863</strain>
    </source>
</reference>
<dbReference type="STRING" id="33097.A0A150GZZ1"/>
<dbReference type="GO" id="GO:0004222">
    <property type="term" value="F:metalloendopeptidase activity"/>
    <property type="evidence" value="ECO:0007669"/>
    <property type="project" value="TreeGrafter"/>
</dbReference>
<protein>
    <recommendedName>
        <fullName evidence="2">Coenzyme PQQ synthesis protein F-like C-terminal lobe domain-containing protein</fullName>
    </recommendedName>
</protein>